<evidence type="ECO:0000256" key="2">
    <source>
        <dbReference type="ARBA" id="ARBA00022448"/>
    </source>
</evidence>
<dbReference type="InterPro" id="IPR037066">
    <property type="entry name" value="Plug_dom_sf"/>
</dbReference>
<evidence type="ECO:0000256" key="7">
    <source>
        <dbReference type="PROSITE-ProRule" id="PRU01360"/>
    </source>
</evidence>
<keyword evidence="8" id="KW-0732">Signal</keyword>
<dbReference type="InterPro" id="IPR023996">
    <property type="entry name" value="TonB-dep_OMP_SusC/RagA"/>
</dbReference>
<dbReference type="FunFam" id="2.60.40.1120:FF:000003">
    <property type="entry name" value="Outer membrane protein Omp121"/>
    <property type="match status" value="1"/>
</dbReference>
<dbReference type="Pfam" id="PF07715">
    <property type="entry name" value="Plug"/>
    <property type="match status" value="1"/>
</dbReference>
<dbReference type="InterPro" id="IPR012910">
    <property type="entry name" value="Plug_dom"/>
</dbReference>
<name>A0A1I2KNL0_9FLAO</name>
<evidence type="ECO:0000256" key="3">
    <source>
        <dbReference type="ARBA" id="ARBA00022452"/>
    </source>
</evidence>
<dbReference type="Gene3D" id="2.60.40.1120">
    <property type="entry name" value="Carboxypeptidase-like, regulatory domain"/>
    <property type="match status" value="1"/>
</dbReference>
<dbReference type="EMBL" id="FOOH01000004">
    <property type="protein sequence ID" value="SFF67938.1"/>
    <property type="molecule type" value="Genomic_DNA"/>
</dbReference>
<organism evidence="10 11">
    <name type="scientific">Salegentibacter agarivorans</name>
    <dbReference type="NCBI Taxonomy" id="345907"/>
    <lineage>
        <taxon>Bacteria</taxon>
        <taxon>Pseudomonadati</taxon>
        <taxon>Bacteroidota</taxon>
        <taxon>Flavobacteriia</taxon>
        <taxon>Flavobacteriales</taxon>
        <taxon>Flavobacteriaceae</taxon>
        <taxon>Salegentibacter</taxon>
    </lineage>
</organism>
<dbReference type="GO" id="GO:0009279">
    <property type="term" value="C:cell outer membrane"/>
    <property type="evidence" value="ECO:0007669"/>
    <property type="project" value="UniProtKB-SubCell"/>
</dbReference>
<keyword evidence="4 7" id="KW-0812">Transmembrane</keyword>
<evidence type="ECO:0000256" key="8">
    <source>
        <dbReference type="SAM" id="SignalP"/>
    </source>
</evidence>
<sequence length="1044" mass="115524">MKQKYKSLLKRFFFLPQLLLFMSFQVNYAQKEISGTVVDESNMPLPGVTVLIKNTNNGTATDFDGNYSLSAAPEDVLIFSFLGYESQEVKVGEQSEINITLQNSAEAMDEIVVIGYGQQKRKEVTGAVAQVKSEALEKTSSSDVGQALQGQIAGVNVTASSGQPGSNANILIRGVNSVFGSNEPLYVVDGIPQDGNPQLSIAEIETIDVLKDAASASIYGTRGSTGVILITTKQGKEGQMNIRATSYMGVQKITSSIDLLNFEDYMYADFLRKFNLNQTLPDETFTTLENNRYNFFNDTDLVSILENDNALIQNHDVNMSGGKNGLVYNISVNYFDQEGVLINSGLERLNVRANSTFKKGKWKITSGIGLRTDEQKYTPWRILLDGFRYSPYLPVIDPNEETISDAVGSPTSNDANNLNFFARKLKQRDTRNGDQFSLRFEVEYALTKNIDIISRAAISRDNDTRVRVDPLFQSFDVDGNLIPTTDRSGVWNQSQRGTSRTLENMIKYNKKFGDHQLSLLALYSAEKYTFTSFFAEKFDLISNDVVNLNGATLDPNVGTGNGFGQDRTNTLIGMLGRIQYNFKNKYILSSSIRRDGTSRFSEDNRWVIAPSISAAWNISSEPFWKSVEETINSLKIRASYGSTGNQGILDYSTTPTISLGYDYVFGSAENDVLALGAIQTAFQNPDAKWERKVEKNIGLDANFFDNKFSFTADLYDGTRENMLFPVILPPSAGGGGGNSDVILNVGDMRNYGVELAANYKHSGKFSWSVGATYAANENEITKMSESNKFSFLAGSQVAPGLPNEDLVTALREGYEAGAFFLIETDGIIRNQEELEDYQQIVPSANIGDLRYVDQPTIDTDGDGILDTGDNTITDDDRVYKGSGAPEFEVGLNFNANYKNFDLSMQWYGAFGGEIINGSKAYAYKQGTHQDLIYQFSDSNPNSNIPTHRGRDHANFRGYTDFWLQDGSFARMRNFAIGYSFAKPLIGKLGISKLRVFVAADNPITITDYDGFDPEVGNDGLRTRGIDAGTYPVSSQYRAGIEINF</sequence>
<dbReference type="InterPro" id="IPR023997">
    <property type="entry name" value="TonB-dep_OMP_SusC/RagA_CS"/>
</dbReference>
<dbReference type="InterPro" id="IPR008969">
    <property type="entry name" value="CarboxyPept-like_regulatory"/>
</dbReference>
<dbReference type="NCBIfam" id="TIGR04057">
    <property type="entry name" value="SusC_RagA_signa"/>
    <property type="match status" value="1"/>
</dbReference>
<evidence type="ECO:0000256" key="6">
    <source>
        <dbReference type="ARBA" id="ARBA00023237"/>
    </source>
</evidence>
<keyword evidence="3 7" id="KW-1134">Transmembrane beta strand</keyword>
<protein>
    <submittedName>
        <fullName evidence="10">TonB-linked outer membrane protein, SusC/RagA family</fullName>
    </submittedName>
</protein>
<dbReference type="FunFam" id="2.170.130.10:FF:000008">
    <property type="entry name" value="SusC/RagA family TonB-linked outer membrane protein"/>
    <property type="match status" value="1"/>
</dbReference>
<dbReference type="NCBIfam" id="TIGR04056">
    <property type="entry name" value="OMP_RagA_SusC"/>
    <property type="match status" value="1"/>
</dbReference>
<comment type="subcellular location">
    <subcellularLocation>
        <location evidence="1 7">Cell outer membrane</location>
        <topology evidence="1 7">Multi-pass membrane protein</topology>
    </subcellularLocation>
</comment>
<dbReference type="InterPro" id="IPR036942">
    <property type="entry name" value="Beta-barrel_TonB_sf"/>
</dbReference>
<dbReference type="Pfam" id="PF13715">
    <property type="entry name" value="CarbopepD_reg_2"/>
    <property type="match status" value="1"/>
</dbReference>
<keyword evidence="6 7" id="KW-0998">Cell outer membrane</keyword>
<evidence type="ECO:0000256" key="4">
    <source>
        <dbReference type="ARBA" id="ARBA00022692"/>
    </source>
</evidence>
<dbReference type="SUPFAM" id="SSF56935">
    <property type="entry name" value="Porins"/>
    <property type="match status" value="1"/>
</dbReference>
<dbReference type="Gene3D" id="2.170.130.10">
    <property type="entry name" value="TonB-dependent receptor, plug domain"/>
    <property type="match status" value="1"/>
</dbReference>
<comment type="similarity">
    <text evidence="7">Belongs to the TonB-dependent receptor family.</text>
</comment>
<evidence type="ECO:0000313" key="11">
    <source>
        <dbReference type="Proteomes" id="UP000199116"/>
    </source>
</evidence>
<feature type="signal peptide" evidence="8">
    <location>
        <begin position="1"/>
        <end position="28"/>
    </location>
</feature>
<accession>A0A1I2KNL0</accession>
<keyword evidence="5 7" id="KW-0472">Membrane</keyword>
<dbReference type="InterPro" id="IPR039426">
    <property type="entry name" value="TonB-dep_rcpt-like"/>
</dbReference>
<reference evidence="11" key="1">
    <citation type="submission" date="2016-10" db="EMBL/GenBank/DDBJ databases">
        <authorList>
            <person name="Varghese N."/>
            <person name="Submissions S."/>
        </authorList>
    </citation>
    <scope>NUCLEOTIDE SEQUENCE [LARGE SCALE GENOMIC DNA]</scope>
    <source>
        <strain evidence="11">DSM 23515</strain>
    </source>
</reference>
<feature type="chain" id="PRO_5011629809" evidence="8">
    <location>
        <begin position="29"/>
        <end position="1044"/>
    </location>
</feature>
<proteinExistence type="inferred from homology"/>
<evidence type="ECO:0000313" key="10">
    <source>
        <dbReference type="EMBL" id="SFF67938.1"/>
    </source>
</evidence>
<keyword evidence="11" id="KW-1185">Reference proteome</keyword>
<evidence type="ECO:0000256" key="5">
    <source>
        <dbReference type="ARBA" id="ARBA00023136"/>
    </source>
</evidence>
<dbReference type="Proteomes" id="UP000199116">
    <property type="component" value="Unassembled WGS sequence"/>
</dbReference>
<gene>
    <name evidence="10" type="ORF">SAMN04488033_10438</name>
</gene>
<dbReference type="PROSITE" id="PS52016">
    <property type="entry name" value="TONB_DEPENDENT_REC_3"/>
    <property type="match status" value="1"/>
</dbReference>
<feature type="domain" description="TonB-dependent receptor plug" evidence="9">
    <location>
        <begin position="121"/>
        <end position="227"/>
    </location>
</feature>
<dbReference type="Gene3D" id="2.40.170.20">
    <property type="entry name" value="TonB-dependent receptor, beta-barrel domain"/>
    <property type="match status" value="1"/>
</dbReference>
<dbReference type="AlphaFoldDB" id="A0A1I2KNL0"/>
<keyword evidence="2 7" id="KW-0813">Transport</keyword>
<evidence type="ECO:0000259" key="9">
    <source>
        <dbReference type="Pfam" id="PF07715"/>
    </source>
</evidence>
<evidence type="ECO:0000256" key="1">
    <source>
        <dbReference type="ARBA" id="ARBA00004571"/>
    </source>
</evidence>
<dbReference type="SUPFAM" id="SSF49464">
    <property type="entry name" value="Carboxypeptidase regulatory domain-like"/>
    <property type="match status" value="1"/>
</dbReference>